<keyword evidence="3" id="KW-0804">Transcription</keyword>
<organism evidence="5 6">
    <name type="scientific">Cellvibrio mixtus</name>
    <dbReference type="NCBI Taxonomy" id="39650"/>
    <lineage>
        <taxon>Bacteria</taxon>
        <taxon>Pseudomonadati</taxon>
        <taxon>Pseudomonadota</taxon>
        <taxon>Gammaproteobacteria</taxon>
        <taxon>Cellvibrionales</taxon>
        <taxon>Cellvibrionaceae</taxon>
        <taxon>Cellvibrio</taxon>
    </lineage>
</organism>
<keyword evidence="1" id="KW-0805">Transcription regulation</keyword>
<proteinExistence type="predicted"/>
<dbReference type="CDD" id="cd01575">
    <property type="entry name" value="PBP1_GntR"/>
    <property type="match status" value="1"/>
</dbReference>
<dbReference type="SMART" id="SM00354">
    <property type="entry name" value="HTH_LACI"/>
    <property type="match status" value="1"/>
</dbReference>
<comment type="caution">
    <text evidence="5">The sequence shown here is derived from an EMBL/GenBank/DDBJ whole genome shotgun (WGS) entry which is preliminary data.</text>
</comment>
<reference evidence="6" key="1">
    <citation type="submission" date="2017-05" db="EMBL/GenBank/DDBJ databases">
        <authorList>
            <person name="Barney B.M."/>
        </authorList>
    </citation>
    <scope>NUCLEOTIDE SEQUENCE [LARGE SCALE GENOMIC DNA]</scope>
    <source>
        <strain evidence="6">PSBB022</strain>
    </source>
</reference>
<evidence type="ECO:0000256" key="2">
    <source>
        <dbReference type="ARBA" id="ARBA00023125"/>
    </source>
</evidence>
<dbReference type="SUPFAM" id="SSF53822">
    <property type="entry name" value="Periplasmic binding protein-like I"/>
    <property type="match status" value="1"/>
</dbReference>
<dbReference type="AlphaFoldDB" id="A0A266QAG1"/>
<dbReference type="Pfam" id="PF13377">
    <property type="entry name" value="Peripla_BP_3"/>
    <property type="match status" value="1"/>
</dbReference>
<dbReference type="InterPro" id="IPR000843">
    <property type="entry name" value="HTH_LacI"/>
</dbReference>
<dbReference type="PROSITE" id="PS00356">
    <property type="entry name" value="HTH_LACI_1"/>
    <property type="match status" value="1"/>
</dbReference>
<name>A0A266QAG1_9GAMM</name>
<evidence type="ECO:0000256" key="1">
    <source>
        <dbReference type="ARBA" id="ARBA00023015"/>
    </source>
</evidence>
<feature type="domain" description="HTH lacI-type" evidence="4">
    <location>
        <begin position="13"/>
        <end position="67"/>
    </location>
</feature>
<sequence>MKKSKKGSYDGKITLVDVALAAAVSPITVSRVINQPEKVSEAARLKVQKAIDELGYIPNQHASSLASSRSGVIGVAIPSLSNVVFTDVLRGIYKVMGAAGYKVLLVDTHYSPLEEEKMVRTLLSQSPEGLIITGGDQTPACDQLLRKSRIPLVQIMELLPNPIDMNIGFSHLLAGADVVAHLLAQGYQRIGFIGARMDPRVQQRIRGYTQALAKRDLFEANLIATSPEPSSIALGGALFKSLMAANEGRIDAVFCANDDLALGALFEAQRMNIAIPKQLAICGFNDIEAATYVNPSLTSVAVGRYEMGVKAAELIIQALNQQPIDNKQIDMGYVIKQRDSTHRQQ</sequence>
<dbReference type="Pfam" id="PF00356">
    <property type="entry name" value="LacI"/>
    <property type="match status" value="1"/>
</dbReference>
<dbReference type="EMBL" id="NHNI01000001">
    <property type="protein sequence ID" value="OZY86887.1"/>
    <property type="molecule type" value="Genomic_DNA"/>
</dbReference>
<dbReference type="SUPFAM" id="SSF47413">
    <property type="entry name" value="lambda repressor-like DNA-binding domains"/>
    <property type="match status" value="1"/>
</dbReference>
<dbReference type="RefSeq" id="WP_094984420.1">
    <property type="nucleotide sequence ID" value="NZ_NHNI01000001.1"/>
</dbReference>
<dbReference type="InterPro" id="IPR046335">
    <property type="entry name" value="LacI/GalR-like_sensor"/>
</dbReference>
<dbReference type="InterPro" id="IPR028082">
    <property type="entry name" value="Peripla_BP_I"/>
</dbReference>
<dbReference type="GO" id="GO:0003700">
    <property type="term" value="F:DNA-binding transcription factor activity"/>
    <property type="evidence" value="ECO:0007669"/>
    <property type="project" value="TreeGrafter"/>
</dbReference>
<keyword evidence="6" id="KW-1185">Reference proteome</keyword>
<keyword evidence="2" id="KW-0238">DNA-binding</keyword>
<evidence type="ECO:0000259" key="4">
    <source>
        <dbReference type="PROSITE" id="PS50932"/>
    </source>
</evidence>
<dbReference type="Gene3D" id="1.10.260.40">
    <property type="entry name" value="lambda repressor-like DNA-binding domains"/>
    <property type="match status" value="1"/>
</dbReference>
<dbReference type="STRING" id="1209072.GCA_000766945_03862"/>
<dbReference type="GO" id="GO:0000976">
    <property type="term" value="F:transcription cis-regulatory region binding"/>
    <property type="evidence" value="ECO:0007669"/>
    <property type="project" value="TreeGrafter"/>
</dbReference>
<dbReference type="PANTHER" id="PTHR30146">
    <property type="entry name" value="LACI-RELATED TRANSCRIPTIONAL REPRESSOR"/>
    <property type="match status" value="1"/>
</dbReference>
<dbReference type="Proteomes" id="UP000216101">
    <property type="component" value="Unassembled WGS sequence"/>
</dbReference>
<dbReference type="Gene3D" id="3.40.50.2300">
    <property type="match status" value="2"/>
</dbReference>
<dbReference type="PROSITE" id="PS50932">
    <property type="entry name" value="HTH_LACI_2"/>
    <property type="match status" value="1"/>
</dbReference>
<evidence type="ECO:0000313" key="6">
    <source>
        <dbReference type="Proteomes" id="UP000216101"/>
    </source>
</evidence>
<dbReference type="CDD" id="cd01392">
    <property type="entry name" value="HTH_LacI"/>
    <property type="match status" value="1"/>
</dbReference>
<evidence type="ECO:0000313" key="5">
    <source>
        <dbReference type="EMBL" id="OZY86887.1"/>
    </source>
</evidence>
<evidence type="ECO:0000256" key="3">
    <source>
        <dbReference type="ARBA" id="ARBA00023163"/>
    </source>
</evidence>
<gene>
    <name evidence="5" type="ORF">CBP51_07805</name>
</gene>
<dbReference type="PANTHER" id="PTHR30146:SF2">
    <property type="entry name" value="HTH-TYPE TRANSCRIPTIONAL REGULATOR GNTR"/>
    <property type="match status" value="1"/>
</dbReference>
<dbReference type="InterPro" id="IPR010982">
    <property type="entry name" value="Lambda_DNA-bd_dom_sf"/>
</dbReference>
<protein>
    <submittedName>
        <fullName evidence="5">Transcriptional regulator</fullName>
    </submittedName>
</protein>
<accession>A0A266QAG1</accession>